<dbReference type="Gene3D" id="3.40.190.10">
    <property type="entry name" value="Periplasmic binding protein-like II"/>
    <property type="match status" value="2"/>
</dbReference>
<dbReference type="SUPFAM" id="SSF53850">
    <property type="entry name" value="Periplasmic binding protein-like II"/>
    <property type="match status" value="1"/>
</dbReference>
<dbReference type="InterPro" id="IPR036465">
    <property type="entry name" value="vWFA_dom_sf"/>
</dbReference>
<evidence type="ECO:0000259" key="1">
    <source>
        <dbReference type="PROSITE" id="PS50234"/>
    </source>
</evidence>
<evidence type="ECO:0000313" key="2">
    <source>
        <dbReference type="EMBL" id="MFC5883918.1"/>
    </source>
</evidence>
<keyword evidence="3" id="KW-1185">Reference proteome</keyword>
<dbReference type="PANTHER" id="PTHR10579:SF43">
    <property type="entry name" value="ZINC FINGER (C3HC4-TYPE RING FINGER) FAMILY PROTEIN"/>
    <property type="match status" value="1"/>
</dbReference>
<dbReference type="PROSITE" id="PS51257">
    <property type="entry name" value="PROKAR_LIPOPROTEIN"/>
    <property type="match status" value="1"/>
</dbReference>
<dbReference type="Gene3D" id="3.40.50.410">
    <property type="entry name" value="von Willebrand factor, type A domain"/>
    <property type="match status" value="1"/>
</dbReference>
<proteinExistence type="predicted"/>
<dbReference type="Proteomes" id="UP001596067">
    <property type="component" value="Unassembled WGS sequence"/>
</dbReference>
<name>A0ABW1EQQ8_9ACTN</name>
<dbReference type="InterPro" id="IPR002035">
    <property type="entry name" value="VWF_A"/>
</dbReference>
<feature type="domain" description="VWFA" evidence="1">
    <location>
        <begin position="364"/>
        <end position="532"/>
    </location>
</feature>
<comment type="caution">
    <text evidence="2">The sequence shown here is derived from an EMBL/GenBank/DDBJ whole genome shotgun (WGS) entry which is preliminary data.</text>
</comment>
<dbReference type="SMART" id="SM00327">
    <property type="entry name" value="VWA"/>
    <property type="match status" value="1"/>
</dbReference>
<dbReference type="Pfam" id="PF13519">
    <property type="entry name" value="VWA_2"/>
    <property type="match status" value="1"/>
</dbReference>
<dbReference type="PANTHER" id="PTHR10579">
    <property type="entry name" value="CALCIUM-ACTIVATED CHLORIDE CHANNEL REGULATOR"/>
    <property type="match status" value="1"/>
</dbReference>
<evidence type="ECO:0000313" key="3">
    <source>
        <dbReference type="Proteomes" id="UP001596067"/>
    </source>
</evidence>
<protein>
    <submittedName>
        <fullName evidence="2">Extracellular solute-binding protein</fullName>
    </submittedName>
</protein>
<gene>
    <name evidence="2" type="ORF">ACFP0N_02835</name>
</gene>
<dbReference type="EMBL" id="JBHSOD010000002">
    <property type="protein sequence ID" value="MFC5883918.1"/>
    <property type="molecule type" value="Genomic_DNA"/>
</dbReference>
<reference evidence="3" key="1">
    <citation type="journal article" date="2019" name="Int. J. Syst. Evol. Microbiol.">
        <title>The Global Catalogue of Microorganisms (GCM) 10K type strain sequencing project: providing services to taxonomists for standard genome sequencing and annotation.</title>
        <authorList>
            <consortium name="The Broad Institute Genomics Platform"/>
            <consortium name="The Broad Institute Genome Sequencing Center for Infectious Disease"/>
            <person name="Wu L."/>
            <person name="Ma J."/>
        </authorList>
    </citation>
    <scope>NUCLEOTIDE SEQUENCE [LARGE SCALE GENOMIC DNA]</scope>
    <source>
        <strain evidence="3">CGMCC 4.1469</strain>
    </source>
</reference>
<accession>A0ABW1EQQ8</accession>
<dbReference type="RefSeq" id="WP_313763270.1">
    <property type="nucleotide sequence ID" value="NZ_BAAAVH010000108.1"/>
</dbReference>
<dbReference type="PROSITE" id="PS50234">
    <property type="entry name" value="VWFA"/>
    <property type="match status" value="1"/>
</dbReference>
<organism evidence="2 3">
    <name type="scientific">Kitasatospora aburaviensis</name>
    <dbReference type="NCBI Taxonomy" id="67265"/>
    <lineage>
        <taxon>Bacteria</taxon>
        <taxon>Bacillati</taxon>
        <taxon>Actinomycetota</taxon>
        <taxon>Actinomycetes</taxon>
        <taxon>Kitasatosporales</taxon>
        <taxon>Streptomycetaceae</taxon>
        <taxon>Kitasatospora</taxon>
    </lineage>
</organism>
<sequence>MRTMAGAAAAARRGGRMVAAGLAVLVAVTACTSSPSPSPSPRQSDAPAPTARAGVLRVLAGSELQDMAPVLEEAQKATGVTVQFAWTGSLDGAEAVSSGRADGKYDAIWFPSNHYLRLDEGAKAKLLSETPVMVSPVAVGVRASTLGELGWGDGSKVTWAQLADAASNGRLAYGMSDPSRSNSGFSALVAVASALSGADAALTEADVQKATPALKQFFTGQKLTSGSSGWLAQAYTRAERGRVGALVNYESVLLSLNKTLPADQQLTVVRPVDGVVSANYPLTLLGSSAQRERDAFQKLTAYLLKDDVQKRISELTLRRPVAAGAAAAPALPGDRRRELPFPGSRAVADGLLASYQNELRRPSRTVYVLDTSGSMAGDRLASLKRALGGLTGADDTRGVRRFRDREEVTLISFASKVKSTRTHTVPPSGSRPGPQQELSAINADVQQLSADGGTAVYSSLQEAYRVIERQQAAAGDDRFTSIVLMTDGESNEGATDKDFRAFYDGLPSAQKAVPVFPILFGDAAKGQLQGIAELTGGKLFDGTGSLDGAFEEIRGYQ</sequence>
<dbReference type="InterPro" id="IPR051266">
    <property type="entry name" value="CLCR"/>
</dbReference>
<dbReference type="SUPFAM" id="SSF53300">
    <property type="entry name" value="vWA-like"/>
    <property type="match status" value="1"/>
</dbReference>